<organism evidence="2 3">
    <name type="scientific">Trema orientale</name>
    <name type="common">Charcoal tree</name>
    <name type="synonym">Celtis orientalis</name>
    <dbReference type="NCBI Taxonomy" id="63057"/>
    <lineage>
        <taxon>Eukaryota</taxon>
        <taxon>Viridiplantae</taxon>
        <taxon>Streptophyta</taxon>
        <taxon>Embryophyta</taxon>
        <taxon>Tracheophyta</taxon>
        <taxon>Spermatophyta</taxon>
        <taxon>Magnoliopsida</taxon>
        <taxon>eudicotyledons</taxon>
        <taxon>Gunneridae</taxon>
        <taxon>Pentapetalae</taxon>
        <taxon>rosids</taxon>
        <taxon>fabids</taxon>
        <taxon>Rosales</taxon>
        <taxon>Cannabaceae</taxon>
        <taxon>Trema</taxon>
    </lineage>
</organism>
<dbReference type="AlphaFoldDB" id="A0A2P5FIN0"/>
<dbReference type="SMART" id="SM00256">
    <property type="entry name" value="FBOX"/>
    <property type="match status" value="1"/>
</dbReference>
<dbReference type="InParanoid" id="A0A2P5FIN0"/>
<evidence type="ECO:0000313" key="3">
    <source>
        <dbReference type="Proteomes" id="UP000237000"/>
    </source>
</evidence>
<dbReference type="Pfam" id="PF00646">
    <property type="entry name" value="F-box"/>
    <property type="match status" value="1"/>
</dbReference>
<dbReference type="Proteomes" id="UP000237000">
    <property type="component" value="Unassembled WGS sequence"/>
</dbReference>
<dbReference type="InterPro" id="IPR036047">
    <property type="entry name" value="F-box-like_dom_sf"/>
</dbReference>
<sequence length="57" mass="6415">MDQLPDHVVLTIFSKLQAKTLLGLRCICKLWSQIIDGRLNGPYEAEMHVHGGAEDPR</sequence>
<keyword evidence="3" id="KW-1185">Reference proteome</keyword>
<dbReference type="Gene3D" id="1.20.1280.50">
    <property type="match status" value="1"/>
</dbReference>
<accession>A0A2P5FIN0</accession>
<evidence type="ECO:0000259" key="1">
    <source>
        <dbReference type="PROSITE" id="PS50181"/>
    </source>
</evidence>
<dbReference type="InterPro" id="IPR001810">
    <property type="entry name" value="F-box_dom"/>
</dbReference>
<dbReference type="EMBL" id="JXTC01000030">
    <property type="protein sequence ID" value="PON97642.1"/>
    <property type="molecule type" value="Genomic_DNA"/>
</dbReference>
<name>A0A2P5FIN0_TREOI</name>
<protein>
    <submittedName>
        <fullName evidence="2">F-box domain containing protein</fullName>
    </submittedName>
</protein>
<reference evidence="3" key="1">
    <citation type="submission" date="2016-06" db="EMBL/GenBank/DDBJ databases">
        <title>Parallel loss of symbiosis genes in relatives of nitrogen-fixing non-legume Parasponia.</title>
        <authorList>
            <person name="Van Velzen R."/>
            <person name="Holmer R."/>
            <person name="Bu F."/>
            <person name="Rutten L."/>
            <person name="Van Zeijl A."/>
            <person name="Liu W."/>
            <person name="Santuari L."/>
            <person name="Cao Q."/>
            <person name="Sharma T."/>
            <person name="Shen D."/>
            <person name="Roswanjaya Y."/>
            <person name="Wardhani T."/>
            <person name="Kalhor M.S."/>
            <person name="Jansen J."/>
            <person name="Van den Hoogen J."/>
            <person name="Gungor B."/>
            <person name="Hartog M."/>
            <person name="Hontelez J."/>
            <person name="Verver J."/>
            <person name="Yang W.-C."/>
            <person name="Schijlen E."/>
            <person name="Repin R."/>
            <person name="Schilthuizen M."/>
            <person name="Schranz E."/>
            <person name="Heidstra R."/>
            <person name="Miyata K."/>
            <person name="Fedorova E."/>
            <person name="Kohlen W."/>
            <person name="Bisseling T."/>
            <person name="Smit S."/>
            <person name="Geurts R."/>
        </authorList>
    </citation>
    <scope>NUCLEOTIDE SEQUENCE [LARGE SCALE GENOMIC DNA]</scope>
    <source>
        <strain evidence="3">cv. RG33-2</strain>
    </source>
</reference>
<dbReference type="PROSITE" id="PS50181">
    <property type="entry name" value="FBOX"/>
    <property type="match status" value="1"/>
</dbReference>
<feature type="domain" description="F-box" evidence="1">
    <location>
        <begin position="1"/>
        <end position="46"/>
    </location>
</feature>
<gene>
    <name evidence="2" type="ORF">TorRG33x02_065520</name>
</gene>
<feature type="non-terminal residue" evidence="2">
    <location>
        <position position="57"/>
    </location>
</feature>
<dbReference type="OrthoDB" id="1630514at2759"/>
<evidence type="ECO:0000313" key="2">
    <source>
        <dbReference type="EMBL" id="PON97642.1"/>
    </source>
</evidence>
<dbReference type="SUPFAM" id="SSF81383">
    <property type="entry name" value="F-box domain"/>
    <property type="match status" value="1"/>
</dbReference>
<comment type="caution">
    <text evidence="2">The sequence shown here is derived from an EMBL/GenBank/DDBJ whole genome shotgun (WGS) entry which is preliminary data.</text>
</comment>
<proteinExistence type="predicted"/>